<accession>A0AAU8JTP8</accession>
<dbReference type="InterPro" id="IPR012347">
    <property type="entry name" value="Ferritin-like"/>
</dbReference>
<dbReference type="InterPro" id="IPR025419">
    <property type="entry name" value="DUF4142"/>
</dbReference>
<proteinExistence type="predicted"/>
<feature type="domain" description="DUF4142" evidence="2">
    <location>
        <begin position="43"/>
        <end position="172"/>
    </location>
</feature>
<feature type="compositionally biased region" description="Low complexity" evidence="1">
    <location>
        <begin position="186"/>
        <end position="202"/>
    </location>
</feature>
<dbReference type="Pfam" id="PF13628">
    <property type="entry name" value="DUF4142"/>
    <property type="match status" value="1"/>
</dbReference>
<dbReference type="Gene3D" id="1.20.1260.10">
    <property type="match status" value="1"/>
</dbReference>
<dbReference type="EMBL" id="CP159872">
    <property type="protein sequence ID" value="XCM78452.1"/>
    <property type="molecule type" value="Genomic_DNA"/>
</dbReference>
<evidence type="ECO:0000259" key="2">
    <source>
        <dbReference type="Pfam" id="PF13628"/>
    </source>
</evidence>
<organism evidence="3">
    <name type="scientific">Kitasatospora camelliae</name>
    <dbReference type="NCBI Taxonomy" id="3156397"/>
    <lineage>
        <taxon>Bacteria</taxon>
        <taxon>Bacillati</taxon>
        <taxon>Actinomycetota</taxon>
        <taxon>Actinomycetes</taxon>
        <taxon>Kitasatosporales</taxon>
        <taxon>Streptomycetaceae</taxon>
        <taxon>Kitasatospora</taxon>
    </lineage>
</organism>
<evidence type="ECO:0000256" key="1">
    <source>
        <dbReference type="SAM" id="MobiDB-lite"/>
    </source>
</evidence>
<dbReference type="PANTHER" id="PTHR38593:SF1">
    <property type="entry name" value="BLR2558 PROTEIN"/>
    <property type="match status" value="1"/>
</dbReference>
<reference evidence="3" key="1">
    <citation type="submission" date="2024-06" db="EMBL/GenBank/DDBJ databases">
        <title>The genome sequences of Kitasatospora sp. strain HUAS MG31.</title>
        <authorList>
            <person name="Mo P."/>
        </authorList>
    </citation>
    <scope>NUCLEOTIDE SEQUENCE</scope>
    <source>
        <strain evidence="3">HUAS MG31</strain>
    </source>
</reference>
<name>A0AAU8JTP8_9ACTN</name>
<gene>
    <name evidence="3" type="ORF">ABWK59_05690</name>
</gene>
<sequence length="202" mass="21342">MVFTVAALMVPIARSASSYRSPQAAEATPGTVDTATGPLTPLDRDFVKRVRLAGLWELPAGRMALAKGGTPEVKTAGQHLVDGHTDLDRADLAAASALGMQVPNEPNDQQKGWLKQLEEAQGPEFDRLFANILRNAHGQVFAVVAQVRASTQNSTVRDLATVANSTVLDHMTVLEDTRLVSYGNLTGPSSGTSSPTAGPAKR</sequence>
<feature type="region of interest" description="Disordered" evidence="1">
    <location>
        <begin position="18"/>
        <end position="37"/>
    </location>
</feature>
<dbReference type="AlphaFoldDB" id="A0AAU8JTP8"/>
<dbReference type="PANTHER" id="PTHR38593">
    <property type="entry name" value="BLR2558 PROTEIN"/>
    <property type="match status" value="1"/>
</dbReference>
<protein>
    <submittedName>
        <fullName evidence="3">DUF4142 domain-containing protein</fullName>
    </submittedName>
</protein>
<evidence type="ECO:0000313" key="3">
    <source>
        <dbReference type="EMBL" id="XCM78452.1"/>
    </source>
</evidence>
<dbReference type="KEGG" id="kcm:ABWK59_05690"/>
<feature type="region of interest" description="Disordered" evidence="1">
    <location>
        <begin position="183"/>
        <end position="202"/>
    </location>
</feature>
<dbReference type="RefSeq" id="WP_354638355.1">
    <property type="nucleotide sequence ID" value="NZ_CP159872.1"/>
</dbReference>